<evidence type="ECO:0000313" key="1">
    <source>
        <dbReference type="EMBL" id="VDK70460.1"/>
    </source>
</evidence>
<organism evidence="1 2">
    <name type="scientific">Litomosoides sigmodontis</name>
    <name type="common">Filarial nematode worm</name>
    <dbReference type="NCBI Taxonomy" id="42156"/>
    <lineage>
        <taxon>Eukaryota</taxon>
        <taxon>Metazoa</taxon>
        <taxon>Ecdysozoa</taxon>
        <taxon>Nematoda</taxon>
        <taxon>Chromadorea</taxon>
        <taxon>Rhabditida</taxon>
        <taxon>Spirurina</taxon>
        <taxon>Spiruromorpha</taxon>
        <taxon>Filarioidea</taxon>
        <taxon>Onchocercidae</taxon>
        <taxon>Litomosoides</taxon>
    </lineage>
</organism>
<sequence length="242" mass="28078">MTNSVSRGLSKLDTKDDYIELCLNNTKNLTDKEESDSSPSPPSYAVFEDEHGDLINPALNVIWPARPHKGRYSLNEYKEQKQRLQKYTEQRQKNKKYDLKCGKCIKRSERRPDVSHAYTSKQAKDSSNIYIGVRSESSLLSVLEPTEFRIFYMRPEPMNSFDQMPVKMPLMLAYKSSSGKVYNFNLKRHKYASGTFWQLDLSGIEGPRQPMYRFRSMSALVRHYKSFVIDRGDGTSEIFPVD</sequence>
<gene>
    <name evidence="1" type="ORF">NLS_LOCUS1109</name>
</gene>
<dbReference type="OMA" id="FYMRPES"/>
<accession>A0A3P6SRB6</accession>
<evidence type="ECO:0000313" key="2">
    <source>
        <dbReference type="Proteomes" id="UP000277928"/>
    </source>
</evidence>
<reference evidence="1 2" key="1">
    <citation type="submission" date="2018-08" db="EMBL/GenBank/DDBJ databases">
        <authorList>
            <person name="Laetsch R D."/>
            <person name="Stevens L."/>
            <person name="Kumar S."/>
            <person name="Blaxter L. M."/>
        </authorList>
    </citation>
    <scope>NUCLEOTIDE SEQUENCE [LARGE SCALE GENOMIC DNA]</scope>
</reference>
<dbReference type="PANTHER" id="PTHR31128">
    <property type="entry name" value="PROTEIN CBR-CLEC-135-RELATED"/>
    <property type="match status" value="1"/>
</dbReference>
<protein>
    <submittedName>
        <fullName evidence="1">Uncharacterized protein</fullName>
    </submittedName>
</protein>
<proteinExistence type="predicted"/>
<name>A0A3P6SRB6_LITSI</name>
<dbReference type="Proteomes" id="UP000277928">
    <property type="component" value="Unassembled WGS sequence"/>
</dbReference>
<dbReference type="OrthoDB" id="5809669at2759"/>
<keyword evidence="2" id="KW-1185">Reference proteome</keyword>
<dbReference type="EMBL" id="UYRX01000036">
    <property type="protein sequence ID" value="VDK70460.1"/>
    <property type="molecule type" value="Genomic_DNA"/>
</dbReference>
<dbReference type="AlphaFoldDB" id="A0A3P6SRB6"/>